<gene>
    <name evidence="8" type="ORF">KFL_001760060</name>
</gene>
<dbReference type="InterPro" id="IPR035985">
    <property type="entry name" value="Ubiquitin-activating_enz"/>
</dbReference>
<dbReference type="Gene3D" id="3.40.50.720">
    <property type="entry name" value="NAD(P)-binding Rossmann-like Domain"/>
    <property type="match status" value="1"/>
</dbReference>
<feature type="domain" description="THIF-type NAD/FAD binding fold" evidence="7">
    <location>
        <begin position="17"/>
        <end position="326"/>
    </location>
</feature>
<dbReference type="InterPro" id="IPR000594">
    <property type="entry name" value="ThiF_NAD_FAD-bd"/>
</dbReference>
<dbReference type="PRINTS" id="PR01849">
    <property type="entry name" value="UBIQUITINACT"/>
</dbReference>
<reference evidence="8 9" key="1">
    <citation type="journal article" date="2014" name="Nat. Commun.">
        <title>Klebsormidium flaccidum genome reveals primary factors for plant terrestrial adaptation.</title>
        <authorList>
            <person name="Hori K."/>
            <person name="Maruyama F."/>
            <person name="Fujisawa T."/>
            <person name="Togashi T."/>
            <person name="Yamamoto N."/>
            <person name="Seo M."/>
            <person name="Sato S."/>
            <person name="Yamada T."/>
            <person name="Mori H."/>
            <person name="Tajima N."/>
            <person name="Moriyama T."/>
            <person name="Ikeuchi M."/>
            <person name="Watanabe M."/>
            <person name="Wada H."/>
            <person name="Kobayashi K."/>
            <person name="Saito M."/>
            <person name="Masuda T."/>
            <person name="Sasaki-Sekimoto Y."/>
            <person name="Mashiguchi K."/>
            <person name="Awai K."/>
            <person name="Shimojima M."/>
            <person name="Masuda S."/>
            <person name="Iwai M."/>
            <person name="Nobusawa T."/>
            <person name="Narise T."/>
            <person name="Kondo S."/>
            <person name="Saito H."/>
            <person name="Sato R."/>
            <person name="Murakawa M."/>
            <person name="Ihara Y."/>
            <person name="Oshima-Yamada Y."/>
            <person name="Ohtaka K."/>
            <person name="Satoh M."/>
            <person name="Sonobe K."/>
            <person name="Ishii M."/>
            <person name="Ohtani R."/>
            <person name="Kanamori-Sato M."/>
            <person name="Honoki R."/>
            <person name="Miyazaki D."/>
            <person name="Mochizuki H."/>
            <person name="Umetsu J."/>
            <person name="Higashi K."/>
            <person name="Shibata D."/>
            <person name="Kamiya Y."/>
            <person name="Sato N."/>
            <person name="Nakamura Y."/>
            <person name="Tabata S."/>
            <person name="Ida S."/>
            <person name="Kurokawa K."/>
            <person name="Ohta H."/>
        </authorList>
    </citation>
    <scope>NUCLEOTIDE SEQUENCE [LARGE SCALE GENOMIC DNA]</scope>
    <source>
        <strain evidence="8 9">NIES-2285</strain>
    </source>
</reference>
<dbReference type="Proteomes" id="UP000054558">
    <property type="component" value="Unassembled WGS sequence"/>
</dbReference>
<dbReference type="GO" id="GO:0031510">
    <property type="term" value="C:SUMO activating enzyme complex"/>
    <property type="evidence" value="ECO:0000318"/>
    <property type="project" value="GO_Central"/>
</dbReference>
<accession>A0A1Y1I5U8</accession>
<evidence type="ECO:0000256" key="4">
    <source>
        <dbReference type="ARBA" id="ARBA00022786"/>
    </source>
</evidence>
<evidence type="ECO:0000313" key="9">
    <source>
        <dbReference type="Proteomes" id="UP000054558"/>
    </source>
</evidence>
<dbReference type="GO" id="GO:0019948">
    <property type="term" value="F:SUMO activating enzyme activity"/>
    <property type="evidence" value="ECO:0000318"/>
    <property type="project" value="GO_Central"/>
</dbReference>
<evidence type="ECO:0000256" key="3">
    <source>
        <dbReference type="ARBA" id="ARBA00005673"/>
    </source>
</evidence>
<evidence type="ECO:0000256" key="5">
    <source>
        <dbReference type="ARBA" id="ARBA00023242"/>
    </source>
</evidence>
<dbReference type="SUPFAM" id="SSF69572">
    <property type="entry name" value="Activating enzymes of the ubiquitin-like proteins"/>
    <property type="match status" value="1"/>
</dbReference>
<dbReference type="GO" id="GO:0005737">
    <property type="term" value="C:cytoplasm"/>
    <property type="evidence" value="ECO:0000318"/>
    <property type="project" value="GO_Central"/>
</dbReference>
<keyword evidence="5" id="KW-0539">Nucleus</keyword>
<dbReference type="PANTHER" id="PTHR10953">
    <property type="entry name" value="UBIQUITIN-ACTIVATING ENZYME E1"/>
    <property type="match status" value="1"/>
</dbReference>
<organism evidence="8 9">
    <name type="scientific">Klebsormidium nitens</name>
    <name type="common">Green alga</name>
    <name type="synonym">Ulothrix nitens</name>
    <dbReference type="NCBI Taxonomy" id="105231"/>
    <lineage>
        <taxon>Eukaryota</taxon>
        <taxon>Viridiplantae</taxon>
        <taxon>Streptophyta</taxon>
        <taxon>Klebsormidiophyceae</taxon>
        <taxon>Klebsormidiales</taxon>
        <taxon>Klebsormidiaceae</taxon>
        <taxon>Klebsormidium</taxon>
    </lineage>
</organism>
<evidence type="ECO:0000313" key="8">
    <source>
        <dbReference type="EMBL" id="GAQ84097.1"/>
    </source>
</evidence>
<dbReference type="InterPro" id="IPR045886">
    <property type="entry name" value="ThiF/MoeB/HesA"/>
</dbReference>
<proteinExistence type="inferred from homology"/>
<dbReference type="GO" id="GO:0016925">
    <property type="term" value="P:protein sumoylation"/>
    <property type="evidence" value="ECO:0000318"/>
    <property type="project" value="GO_Central"/>
</dbReference>
<dbReference type="InterPro" id="IPR000011">
    <property type="entry name" value="UBQ/SUMO-activ_enz_E1-like"/>
</dbReference>
<comment type="similarity">
    <text evidence="3">Belongs to the ubiquitin-activating E1 family.</text>
</comment>
<evidence type="ECO:0000256" key="1">
    <source>
        <dbReference type="ARBA" id="ARBA00004123"/>
    </source>
</evidence>
<comment type="subcellular location">
    <subcellularLocation>
        <location evidence="1">Nucleus</location>
    </subcellularLocation>
</comment>
<evidence type="ECO:0000256" key="2">
    <source>
        <dbReference type="ARBA" id="ARBA00004718"/>
    </source>
</evidence>
<dbReference type="EMBL" id="DF237125">
    <property type="protein sequence ID" value="GAQ84097.1"/>
    <property type="molecule type" value="Genomic_DNA"/>
</dbReference>
<sequence>MADEGNAMLTEQEAAVYDRQIRVWGVEAQKRMSKSNILVGGAITGIIAEALKNIVLAGVGSVTLVDDTPVSAESIAATFILTPDLIDSGVSMGAACAAALQDFNPMVAVRSEEGNIVDKAPDFYDFFSVVLLGRAPLDLQKKINGICRSRGHKVAFFSADVRGGIGQIFVDLQTHNYTPFPKPDTTPEPQTAQYPSLEEALSFSWKPLLEQKRKERTDSLFFTMRVLERFEQAEKRRPGAVSAADLPGLLKTRDDMAKSQDVLPEMIPDELLERLADAGPGELPAVSAIVGGILGQEILKSVSSKGAPVENFFLYSLTKHTGLIERVPPLKKS</sequence>
<keyword evidence="4" id="KW-0833">Ubl conjugation pathway</keyword>
<dbReference type="AlphaFoldDB" id="A0A1Y1I5U8"/>
<dbReference type="OrthoDB" id="1708823at2759"/>
<comment type="pathway">
    <text evidence="2">Protein modification; protein sumoylation.</text>
</comment>
<dbReference type="OMA" id="EFFGQFD"/>
<name>A0A1Y1I5U8_KLENI</name>
<evidence type="ECO:0000256" key="6">
    <source>
        <dbReference type="ARBA" id="ARBA00044354"/>
    </source>
</evidence>
<dbReference type="PANTHER" id="PTHR10953:SF162">
    <property type="entry name" value="SUMO-ACTIVATING ENZYME SUBUNIT 1"/>
    <property type="match status" value="1"/>
</dbReference>
<dbReference type="Pfam" id="PF00899">
    <property type="entry name" value="ThiF"/>
    <property type="match status" value="1"/>
</dbReference>
<dbReference type="STRING" id="105231.A0A1Y1I5U8"/>
<keyword evidence="9" id="KW-1185">Reference proteome</keyword>
<evidence type="ECO:0000259" key="7">
    <source>
        <dbReference type="Pfam" id="PF00899"/>
    </source>
</evidence>
<protein>
    <recommendedName>
        <fullName evidence="6">Ubiquitin-like 1-activating enzyme E1A</fullName>
    </recommendedName>
</protein>